<dbReference type="SUPFAM" id="SSF89392">
    <property type="entry name" value="Prokaryotic lipoproteins and lipoprotein localization factors"/>
    <property type="match status" value="1"/>
</dbReference>
<keyword evidence="5 13" id="KW-0813">Transport</keyword>
<evidence type="ECO:0000313" key="15">
    <source>
        <dbReference type="EMBL" id="HHJ80346.1"/>
    </source>
</evidence>
<name>A0A832N626_9GAMM</name>
<reference evidence="15" key="1">
    <citation type="journal article" date="2020" name="mSystems">
        <title>Genome- and Community-Level Interaction Insights into Carbon Utilization and Element Cycling Functions of Hydrothermarchaeota in Hydrothermal Sediment.</title>
        <authorList>
            <person name="Zhou Z."/>
            <person name="Liu Y."/>
            <person name="Xu W."/>
            <person name="Pan J."/>
            <person name="Luo Z.H."/>
            <person name="Li M."/>
        </authorList>
    </citation>
    <scope>NUCLEOTIDE SEQUENCE [LARGE SCALE GENOMIC DNA]</scope>
    <source>
        <strain evidence="15">HyVt-505</strain>
    </source>
</reference>
<dbReference type="GO" id="GO:0009279">
    <property type="term" value="C:cell outer membrane"/>
    <property type="evidence" value="ECO:0007669"/>
    <property type="project" value="UniProtKB-SubCell"/>
</dbReference>
<dbReference type="CDD" id="cd16326">
    <property type="entry name" value="LolB"/>
    <property type="match status" value="1"/>
</dbReference>
<evidence type="ECO:0000256" key="9">
    <source>
        <dbReference type="ARBA" id="ARBA00023139"/>
    </source>
</evidence>
<feature type="signal peptide" evidence="14">
    <location>
        <begin position="1"/>
        <end position="32"/>
    </location>
</feature>
<evidence type="ECO:0000256" key="11">
    <source>
        <dbReference type="ARBA" id="ARBA00023237"/>
    </source>
</evidence>
<organism evidence="15">
    <name type="scientific">Candidatus Tenderia electrophaga</name>
    <dbReference type="NCBI Taxonomy" id="1748243"/>
    <lineage>
        <taxon>Bacteria</taxon>
        <taxon>Pseudomonadati</taxon>
        <taxon>Pseudomonadota</taxon>
        <taxon>Gammaproteobacteria</taxon>
        <taxon>Candidatus Tenderiales</taxon>
        <taxon>Candidatus Tenderiaceae</taxon>
        <taxon>Candidatus Tenderia</taxon>
    </lineage>
</organism>
<evidence type="ECO:0000256" key="10">
    <source>
        <dbReference type="ARBA" id="ARBA00023186"/>
    </source>
</evidence>
<keyword evidence="8 13" id="KW-0472">Membrane</keyword>
<dbReference type="GO" id="GO:0015031">
    <property type="term" value="P:protein transport"/>
    <property type="evidence" value="ECO:0007669"/>
    <property type="project" value="UniProtKB-KW"/>
</dbReference>
<proteinExistence type="inferred from homology"/>
<evidence type="ECO:0000256" key="13">
    <source>
        <dbReference type="HAMAP-Rule" id="MF_00233"/>
    </source>
</evidence>
<keyword evidence="9" id="KW-0564">Palmitate</keyword>
<keyword evidence="7 13" id="KW-0653">Protein transport</keyword>
<comment type="subcellular location">
    <subcellularLocation>
        <location evidence="1">Cell outer membrane</location>
        <topology evidence="1">Lipid-anchor</topology>
    </subcellularLocation>
</comment>
<evidence type="ECO:0000256" key="5">
    <source>
        <dbReference type="ARBA" id="ARBA00022448"/>
    </source>
</evidence>
<sequence length="215" mass="23805">MCLSGTWCRKLLAVLFASLVLLGVGGCATAPALSSAPQLAWSERQQQLLQLQRWSFSGRLAVKDANNESWSASLRWQQDGDRYDIQLSGAFGQGAARLFGHEGHAVIEMPKHSALTAESAEALMQQQLGWYMPVQGLKYWLRGTPEPGLISQQGFNEAGRLQLLQQSGWQVTYSDYLDVDGLELPRKLALENPRLRARLVIDRWQLPVSDAGVGI</sequence>
<evidence type="ECO:0000256" key="14">
    <source>
        <dbReference type="SAM" id="SignalP"/>
    </source>
</evidence>
<comment type="subunit">
    <text evidence="3 13">Monomer.</text>
</comment>
<comment type="similarity">
    <text evidence="2 13">Belongs to the LolB family.</text>
</comment>
<evidence type="ECO:0000256" key="12">
    <source>
        <dbReference type="ARBA" id="ARBA00023288"/>
    </source>
</evidence>
<gene>
    <name evidence="13 15" type="primary">lolB</name>
    <name evidence="15" type="ORF">ENJ65_01785</name>
</gene>
<evidence type="ECO:0000256" key="3">
    <source>
        <dbReference type="ARBA" id="ARBA00011245"/>
    </source>
</evidence>
<feature type="chain" id="PRO_5032820236" description="Outer-membrane lipoprotein LolB" evidence="14">
    <location>
        <begin position="33"/>
        <end position="215"/>
    </location>
</feature>
<keyword evidence="6 14" id="KW-0732">Signal</keyword>
<evidence type="ECO:0000256" key="8">
    <source>
        <dbReference type="ARBA" id="ARBA00023136"/>
    </source>
</evidence>
<comment type="caution">
    <text evidence="15">The sequence shown here is derived from an EMBL/GenBank/DDBJ whole genome shotgun (WGS) entry which is preliminary data.</text>
</comment>
<evidence type="ECO:0000256" key="4">
    <source>
        <dbReference type="ARBA" id="ARBA00016202"/>
    </source>
</evidence>
<evidence type="ECO:0000256" key="2">
    <source>
        <dbReference type="ARBA" id="ARBA00009696"/>
    </source>
</evidence>
<accession>A0A832N626</accession>
<keyword evidence="12 15" id="KW-0449">Lipoprotein</keyword>
<comment type="function">
    <text evidence="13">Plays a critical role in the incorporation of lipoproteins in the outer membrane after they are released by the LolA protein.</text>
</comment>
<dbReference type="InterPro" id="IPR029046">
    <property type="entry name" value="LolA/LolB/LppX"/>
</dbReference>
<dbReference type="EMBL" id="DRNF01000113">
    <property type="protein sequence ID" value="HHJ80346.1"/>
    <property type="molecule type" value="Genomic_DNA"/>
</dbReference>
<evidence type="ECO:0000256" key="1">
    <source>
        <dbReference type="ARBA" id="ARBA00004459"/>
    </source>
</evidence>
<dbReference type="Gene3D" id="2.50.20.10">
    <property type="entry name" value="Lipoprotein localisation LolA/LolB/LppX"/>
    <property type="match status" value="1"/>
</dbReference>
<dbReference type="NCBIfam" id="TIGR00548">
    <property type="entry name" value="lolB"/>
    <property type="match status" value="1"/>
</dbReference>
<protein>
    <recommendedName>
        <fullName evidence="4 13">Outer-membrane lipoprotein LolB</fullName>
    </recommendedName>
</protein>
<dbReference type="HAMAP" id="MF_00233">
    <property type="entry name" value="LolB"/>
    <property type="match status" value="1"/>
</dbReference>
<keyword evidence="11 13" id="KW-0998">Cell outer membrane</keyword>
<dbReference type="Pfam" id="PF03550">
    <property type="entry name" value="LolB"/>
    <property type="match status" value="1"/>
</dbReference>
<evidence type="ECO:0000256" key="6">
    <source>
        <dbReference type="ARBA" id="ARBA00022729"/>
    </source>
</evidence>
<dbReference type="Proteomes" id="UP000885832">
    <property type="component" value="Unassembled WGS sequence"/>
</dbReference>
<dbReference type="AlphaFoldDB" id="A0A832N626"/>
<dbReference type="GO" id="GO:0044874">
    <property type="term" value="P:lipoprotein localization to outer membrane"/>
    <property type="evidence" value="ECO:0007669"/>
    <property type="project" value="UniProtKB-UniRule"/>
</dbReference>
<dbReference type="InterPro" id="IPR004565">
    <property type="entry name" value="OM_lipoprot_LolB"/>
</dbReference>
<evidence type="ECO:0000256" key="7">
    <source>
        <dbReference type="ARBA" id="ARBA00022927"/>
    </source>
</evidence>
<keyword evidence="10 13" id="KW-0143">Chaperone</keyword>